<dbReference type="Gene3D" id="3.40.1730.10">
    <property type="entry name" value="pa0076 domain"/>
    <property type="match status" value="1"/>
</dbReference>
<comment type="caution">
    <text evidence="1">The sequence shown here is derived from an EMBL/GenBank/DDBJ whole genome shotgun (WGS) entry which is preliminary data.</text>
</comment>
<dbReference type="NCBIfam" id="TIGR03373">
    <property type="entry name" value="VI_minor_4"/>
    <property type="match status" value="1"/>
</dbReference>
<reference evidence="1 2" key="1">
    <citation type="journal article" date="2020" name="FEMS Microbiol. Ecol.">
        <title>Temporal dynamics of bacterial communities during seed development and maturation.</title>
        <authorList>
            <person name="Chesneau G."/>
            <person name="Torres-Cortes G."/>
            <person name="Briand M."/>
            <person name="Darrasse A."/>
            <person name="Preveaux A."/>
            <person name="Marais C."/>
            <person name="Jacques M.A."/>
            <person name="Shade A."/>
            <person name="Barret M."/>
        </authorList>
    </citation>
    <scope>NUCLEOTIDE SEQUENCE [LARGE SCALE GENOMIC DNA]</scope>
    <source>
        <strain evidence="1 2">CFBP13723</strain>
    </source>
</reference>
<dbReference type="RefSeq" id="WP_191943908.1">
    <property type="nucleotide sequence ID" value="NZ_JACYNP010000003.1"/>
</dbReference>
<organism evidence="1 2">
    <name type="scientific">Pseudomonas lutea</name>
    <dbReference type="NCBI Taxonomy" id="243924"/>
    <lineage>
        <taxon>Bacteria</taxon>
        <taxon>Pseudomonadati</taxon>
        <taxon>Pseudomonadota</taxon>
        <taxon>Gammaproteobacteria</taxon>
        <taxon>Pseudomonadales</taxon>
        <taxon>Pseudomonadaceae</taxon>
        <taxon>Pseudomonas</taxon>
    </lineage>
</organism>
<dbReference type="Pfam" id="PF09867">
    <property type="entry name" value="TagF_N"/>
    <property type="match status" value="1"/>
</dbReference>
<dbReference type="PIRSF" id="PIRSF029287">
    <property type="entry name" value="UCP029287"/>
    <property type="match status" value="1"/>
</dbReference>
<keyword evidence="2" id="KW-1185">Reference proteome</keyword>
<name>A0ABR9A612_9PSED</name>
<proteinExistence type="predicted"/>
<dbReference type="InterPro" id="IPR038225">
    <property type="entry name" value="TagF_sf"/>
</dbReference>
<accession>A0ABR9A612</accession>
<gene>
    <name evidence="1" type="primary">tagF</name>
    <name evidence="1" type="ORF">IFT62_09100</name>
</gene>
<dbReference type="Proteomes" id="UP000625247">
    <property type="component" value="Unassembled WGS sequence"/>
</dbReference>
<dbReference type="EMBL" id="JACYNP010000003">
    <property type="protein sequence ID" value="MBD8121367.1"/>
    <property type="molecule type" value="Genomic_DNA"/>
</dbReference>
<dbReference type="InterPro" id="IPR017748">
    <property type="entry name" value="TagF"/>
</dbReference>
<protein>
    <submittedName>
        <fullName evidence="1">Type VI secretion system-associated protein TagF</fullName>
    </submittedName>
</protein>
<evidence type="ECO:0000313" key="1">
    <source>
        <dbReference type="EMBL" id="MBD8121367.1"/>
    </source>
</evidence>
<evidence type="ECO:0000313" key="2">
    <source>
        <dbReference type="Proteomes" id="UP000625247"/>
    </source>
</evidence>
<sequence length="236" mass="25798">MELKHSRTGFFGKLASHGDFVSRRLSPAFVRQWDDWLQAGLVTSRDQLGQQWLDAYLCSPVWHFAVAGGVFGELAWSGVLMPSVDRVGRHFPLTIAYGGASVRVDQRLRCDAAWYREVEKLGLSSLQNGFSLALFDAALSALPQPSPPPADTLCAQPGIGAPPLWLERPADEPMDRAVSHWLPLLDRVLSGGPPTGYSLFWTEGSARKPPTLVLCSGLPSARTFVDMLAGRGWSKP</sequence>